<dbReference type="PANTHER" id="PTHR36512:SF3">
    <property type="entry name" value="BLR5678 PROTEIN"/>
    <property type="match status" value="1"/>
</dbReference>
<dbReference type="InterPro" id="IPR016117">
    <property type="entry name" value="ArgJ-like_dom_sf"/>
</dbReference>
<dbReference type="Pfam" id="PF03576">
    <property type="entry name" value="Peptidase_S58"/>
    <property type="match status" value="1"/>
</dbReference>
<evidence type="ECO:0000313" key="2">
    <source>
        <dbReference type="EMBL" id="GAA5029196.1"/>
    </source>
</evidence>
<dbReference type="EMBL" id="BAABIW010000016">
    <property type="protein sequence ID" value="GAA5029196.1"/>
    <property type="molecule type" value="Genomic_DNA"/>
</dbReference>
<name>A0ABP9JGH6_9MICO</name>
<dbReference type="SUPFAM" id="SSF56266">
    <property type="entry name" value="DmpA/ArgJ-like"/>
    <property type="match status" value="1"/>
</dbReference>
<proteinExistence type="inferred from homology"/>
<accession>A0ABP9JGH6</accession>
<sequence length="378" mass="39808">MRASDVGIEIGTGESGPLNAITDVAGVRVGYSTIVQGDGEMTVGRGPVRTGVTVVLPHGGRASTEPVFAGYHRLNGFGELTGLEWLHESGMLSSPIALTNTDSVGIVRDSLIARETRVPGRMPIMLPVVGETWDGILNDISGQHVRREHVHEAFDGARTGAIAEGNVGGGTGTQCYGFKGGTGTASRVVDLGDRHFTVGVLVQANHGDRKHFEVNGVPIGHVLPKKVVPFPRSSEITRVPPPGTGSVLAVVATDAPLLPHQLNRLAQRAGLGIAKFGARGDNYSGDLMIAFSTAAHGMPDQGPGARTEIGMQVEMLALEYFDAMFGAVIEATAEAILNAMLQAETMVGRDGLTIHALDGERLAAILDRHGRRKFSLRP</sequence>
<comment type="similarity">
    <text evidence="1">Belongs to the peptidase S58 family.</text>
</comment>
<gene>
    <name evidence="2" type="ORF">GCM10023258_25470</name>
</gene>
<comment type="caution">
    <text evidence="2">The sequence shown here is derived from an EMBL/GenBank/DDBJ whole genome shotgun (WGS) entry which is preliminary data.</text>
</comment>
<dbReference type="RefSeq" id="WP_345507860.1">
    <property type="nucleotide sequence ID" value="NZ_BAABIW010000016.1"/>
</dbReference>
<dbReference type="Gene3D" id="3.60.70.12">
    <property type="entry name" value="L-amino peptidase D-ALA esterase/amidase"/>
    <property type="match status" value="1"/>
</dbReference>
<keyword evidence="3" id="KW-1185">Reference proteome</keyword>
<dbReference type="Proteomes" id="UP001500427">
    <property type="component" value="Unassembled WGS sequence"/>
</dbReference>
<dbReference type="CDD" id="cd02253">
    <property type="entry name" value="DmpA"/>
    <property type="match status" value="1"/>
</dbReference>
<evidence type="ECO:0000313" key="3">
    <source>
        <dbReference type="Proteomes" id="UP001500427"/>
    </source>
</evidence>
<dbReference type="InterPro" id="IPR005321">
    <property type="entry name" value="Peptidase_S58_DmpA"/>
</dbReference>
<evidence type="ECO:0000256" key="1">
    <source>
        <dbReference type="ARBA" id="ARBA00007068"/>
    </source>
</evidence>
<dbReference type="PANTHER" id="PTHR36512">
    <property type="entry name" value="D-AMINOPEPTIDASE"/>
    <property type="match status" value="1"/>
</dbReference>
<organism evidence="2 3">
    <name type="scientific">Terrabacter aeriphilus</name>
    <dbReference type="NCBI Taxonomy" id="515662"/>
    <lineage>
        <taxon>Bacteria</taxon>
        <taxon>Bacillati</taxon>
        <taxon>Actinomycetota</taxon>
        <taxon>Actinomycetes</taxon>
        <taxon>Micrococcales</taxon>
        <taxon>Intrasporangiaceae</taxon>
        <taxon>Terrabacter</taxon>
    </lineage>
</organism>
<reference evidence="3" key="1">
    <citation type="journal article" date="2019" name="Int. J. Syst. Evol. Microbiol.">
        <title>The Global Catalogue of Microorganisms (GCM) 10K type strain sequencing project: providing services to taxonomists for standard genome sequencing and annotation.</title>
        <authorList>
            <consortium name="The Broad Institute Genomics Platform"/>
            <consortium name="The Broad Institute Genome Sequencing Center for Infectious Disease"/>
            <person name="Wu L."/>
            <person name="Ma J."/>
        </authorList>
    </citation>
    <scope>NUCLEOTIDE SEQUENCE [LARGE SCALE GENOMIC DNA]</scope>
    <source>
        <strain evidence="3">JCM 17687</strain>
    </source>
</reference>
<protein>
    <submittedName>
        <fullName evidence="2">P1 family peptidase</fullName>
    </submittedName>
</protein>